<protein>
    <recommendedName>
        <fullName evidence="1">Sialidase domain-containing protein</fullName>
    </recommendedName>
</protein>
<evidence type="ECO:0000259" key="1">
    <source>
        <dbReference type="Pfam" id="PF13088"/>
    </source>
</evidence>
<sequence>RKSYYYVHFDRTQAILVRSDPDNEWNEIKRITGLKKPAGQWHSGLLQVKGNTLRVSLNDTELFSATNDILKKGRIGFYANQGLARVRDIVVSGTPKPAPETFPIPPDKHILVCTDAGAGGYEAFPDVCRMRDGRLICVFYAGYGHVALPSDSLPRGGRIAYCISRDEGRMWSQAKTLLDTPYDDRDPSIVQLSDGRLLCSYFSLRRNNEDGSYTVGTWITISSDAGKIWSLPQLIQKEYACSTPVREFSNGRLVLGLYKERDDKAHGAVAISDDGAKNWSSPIIIDNIGAYLDAETDLIELKDGTLYAAMRGGRGSDMHWATSSDKGNTWTKSQPMGFQAHCPYLHRCPDGTIVMGVRLPATSIRLSRDECKTWSKPVLVDSHTGAYPSIVNLNDGT</sequence>
<reference evidence="2" key="1">
    <citation type="submission" date="2018-05" db="EMBL/GenBank/DDBJ databases">
        <authorList>
            <person name="Lanie J.A."/>
            <person name="Ng W.-L."/>
            <person name="Kazmierczak K.M."/>
            <person name="Andrzejewski T.M."/>
            <person name="Davidsen T.M."/>
            <person name="Wayne K.J."/>
            <person name="Tettelin H."/>
            <person name="Glass J.I."/>
            <person name="Rusch D."/>
            <person name="Podicherti R."/>
            <person name="Tsui H.-C.T."/>
            <person name="Winkler M.E."/>
        </authorList>
    </citation>
    <scope>NUCLEOTIDE SEQUENCE</scope>
</reference>
<dbReference type="Gene3D" id="2.60.120.560">
    <property type="entry name" value="Exo-inulinase, domain 1"/>
    <property type="match status" value="1"/>
</dbReference>
<dbReference type="Gene3D" id="2.120.10.10">
    <property type="match status" value="1"/>
</dbReference>
<dbReference type="PANTHER" id="PTHR43752">
    <property type="entry name" value="BNR/ASP-BOX REPEAT FAMILY PROTEIN"/>
    <property type="match status" value="1"/>
</dbReference>
<dbReference type="CDD" id="cd15482">
    <property type="entry name" value="Sialidase_non-viral"/>
    <property type="match status" value="1"/>
</dbReference>
<dbReference type="EMBL" id="UINC01088347">
    <property type="protein sequence ID" value="SVC38482.1"/>
    <property type="molecule type" value="Genomic_DNA"/>
</dbReference>
<proteinExistence type="predicted"/>
<dbReference type="PANTHER" id="PTHR43752:SF2">
    <property type="entry name" value="BNR_ASP-BOX REPEAT FAMILY PROTEIN"/>
    <property type="match status" value="1"/>
</dbReference>
<feature type="domain" description="Sialidase" evidence="1">
    <location>
        <begin position="162"/>
        <end position="396"/>
    </location>
</feature>
<organism evidence="2">
    <name type="scientific">marine metagenome</name>
    <dbReference type="NCBI Taxonomy" id="408172"/>
    <lineage>
        <taxon>unclassified sequences</taxon>
        <taxon>metagenomes</taxon>
        <taxon>ecological metagenomes</taxon>
    </lineage>
</organism>
<gene>
    <name evidence="2" type="ORF">METZ01_LOCUS291336</name>
</gene>
<evidence type="ECO:0000313" key="2">
    <source>
        <dbReference type="EMBL" id="SVC38482.1"/>
    </source>
</evidence>
<feature type="non-terminal residue" evidence="2">
    <location>
        <position position="1"/>
    </location>
</feature>
<dbReference type="InterPro" id="IPR011040">
    <property type="entry name" value="Sialidase"/>
</dbReference>
<dbReference type="InterPro" id="IPR036278">
    <property type="entry name" value="Sialidase_sf"/>
</dbReference>
<dbReference type="SUPFAM" id="SSF50939">
    <property type="entry name" value="Sialidases"/>
    <property type="match status" value="1"/>
</dbReference>
<feature type="non-terminal residue" evidence="2">
    <location>
        <position position="397"/>
    </location>
</feature>
<dbReference type="AlphaFoldDB" id="A0A382LTW4"/>
<name>A0A382LTW4_9ZZZZ</name>
<accession>A0A382LTW4</accession>
<dbReference type="Pfam" id="PF13088">
    <property type="entry name" value="BNR_2"/>
    <property type="match status" value="1"/>
</dbReference>